<dbReference type="InterPro" id="IPR015422">
    <property type="entry name" value="PyrdxlP-dep_Trfase_small"/>
</dbReference>
<name>A0A165N6P2_EXIGL</name>
<dbReference type="InterPro" id="IPR051750">
    <property type="entry name" value="Trans-sulfuration_enzymes"/>
</dbReference>
<dbReference type="AlphaFoldDB" id="A0A165N6P2"/>
<comment type="cofactor">
    <cofactor evidence="1 3">
        <name>pyridoxal 5'-phosphate</name>
        <dbReference type="ChEBI" id="CHEBI:597326"/>
    </cofactor>
</comment>
<reference evidence="4 5" key="1">
    <citation type="journal article" date="2016" name="Mol. Biol. Evol.">
        <title>Comparative Genomics of Early-Diverging Mushroom-Forming Fungi Provides Insights into the Origins of Lignocellulose Decay Capabilities.</title>
        <authorList>
            <person name="Nagy L.G."/>
            <person name="Riley R."/>
            <person name="Tritt A."/>
            <person name="Adam C."/>
            <person name="Daum C."/>
            <person name="Floudas D."/>
            <person name="Sun H."/>
            <person name="Yadav J.S."/>
            <person name="Pangilinan J."/>
            <person name="Larsson K.H."/>
            <person name="Matsuura K."/>
            <person name="Barry K."/>
            <person name="Labutti K."/>
            <person name="Kuo R."/>
            <person name="Ohm R.A."/>
            <person name="Bhattacharya S.S."/>
            <person name="Shirouzu T."/>
            <person name="Yoshinaga Y."/>
            <person name="Martin F.M."/>
            <person name="Grigoriev I.V."/>
            <person name="Hibbett D.S."/>
        </authorList>
    </citation>
    <scope>NUCLEOTIDE SEQUENCE [LARGE SCALE GENOMIC DNA]</scope>
    <source>
        <strain evidence="4 5">HHB12029</strain>
    </source>
</reference>
<dbReference type="InParanoid" id="A0A165N6P2"/>
<dbReference type="GO" id="GO:0030170">
    <property type="term" value="F:pyridoxal phosphate binding"/>
    <property type="evidence" value="ECO:0007669"/>
    <property type="project" value="InterPro"/>
</dbReference>
<dbReference type="GO" id="GO:0003962">
    <property type="term" value="F:cystathionine gamma-synthase activity"/>
    <property type="evidence" value="ECO:0007669"/>
    <property type="project" value="TreeGrafter"/>
</dbReference>
<evidence type="ECO:0000313" key="4">
    <source>
        <dbReference type="EMBL" id="KZW00298.1"/>
    </source>
</evidence>
<keyword evidence="5" id="KW-1185">Reference proteome</keyword>
<comment type="similarity">
    <text evidence="3">Belongs to the trans-sulfuration enzymes family.</text>
</comment>
<keyword evidence="2 3" id="KW-0663">Pyridoxal phosphate</keyword>
<dbReference type="Proteomes" id="UP000077266">
    <property type="component" value="Unassembled WGS sequence"/>
</dbReference>
<organism evidence="4 5">
    <name type="scientific">Exidia glandulosa HHB12029</name>
    <dbReference type="NCBI Taxonomy" id="1314781"/>
    <lineage>
        <taxon>Eukaryota</taxon>
        <taxon>Fungi</taxon>
        <taxon>Dikarya</taxon>
        <taxon>Basidiomycota</taxon>
        <taxon>Agaricomycotina</taxon>
        <taxon>Agaricomycetes</taxon>
        <taxon>Auriculariales</taxon>
        <taxon>Exidiaceae</taxon>
        <taxon>Exidia</taxon>
    </lineage>
</organism>
<dbReference type="EMBL" id="KV425902">
    <property type="protein sequence ID" value="KZW00298.1"/>
    <property type="molecule type" value="Genomic_DNA"/>
</dbReference>
<dbReference type="InterPro" id="IPR015424">
    <property type="entry name" value="PyrdxlP-dep_Trfase"/>
</dbReference>
<dbReference type="Gene3D" id="3.40.640.10">
    <property type="entry name" value="Type I PLP-dependent aspartate aminotransferase-like (Major domain)"/>
    <property type="match status" value="1"/>
</dbReference>
<protein>
    <submittedName>
        <fullName evidence="4">PLP-dependent transferase</fullName>
    </submittedName>
</protein>
<accession>A0A165N6P2</accession>
<dbReference type="PANTHER" id="PTHR42699">
    <property type="match status" value="1"/>
</dbReference>
<evidence type="ECO:0000256" key="1">
    <source>
        <dbReference type="ARBA" id="ARBA00001933"/>
    </source>
</evidence>
<dbReference type="GO" id="GO:0019346">
    <property type="term" value="P:transsulfuration"/>
    <property type="evidence" value="ECO:0007669"/>
    <property type="project" value="InterPro"/>
</dbReference>
<dbReference type="SUPFAM" id="SSF53383">
    <property type="entry name" value="PLP-dependent transferases"/>
    <property type="match status" value="1"/>
</dbReference>
<dbReference type="InterPro" id="IPR015421">
    <property type="entry name" value="PyrdxlP-dep_Trfase_major"/>
</dbReference>
<keyword evidence="4" id="KW-0808">Transferase</keyword>
<evidence type="ECO:0000313" key="5">
    <source>
        <dbReference type="Proteomes" id="UP000077266"/>
    </source>
</evidence>
<sequence length="536" mass="58484">MEGHEAEHEHSVTTHWPGHQFIDDWKNPTKRVEYLKFFKTVYPRIKPFGHVERDAEGLKTFATSPKRCDEEGLRPDEVTVRAFEAGTLRFFAAFYPVDRADQVAPYWANAGVGISGRFAQDLCKALDSAKLVEVPVDSAPAALDGNTASHVTLRERIASLLERAPLDGPRTAVTPEDVFLFPSGQSTIWKSHAVARRFRPRGASVVFGLSFQSTLHTIPDFTDGPDESYVFFGRGNELDELEALCHTEKAAGRGVSFVLAEFPSNPVARTPDLGRLRVLADIFGFILVIDDTISGFANVDVLGPRGADIVISSLTKAFNGHADVLAGCAVVNPSGPHYSQLTPLFKDVWQNALYERDAAVLVANSVEYLPRCKVLNDNAAALASFLECRAADPQSSVRAVYYPGIASCASKPNYEARMRPTTPDFTPGYGCLLSVEFDSVPATAAFFDAAGEYLHCGPHLGAHRTLILQYVKMAHGDELEMVGAYGYVETQIRVAVGWADAADDIIAKFKVGLDAADAVKATQMQRLEMRKAGPTV</sequence>
<proteinExistence type="inferred from homology"/>
<evidence type="ECO:0000256" key="2">
    <source>
        <dbReference type="ARBA" id="ARBA00022898"/>
    </source>
</evidence>
<dbReference type="STRING" id="1314781.A0A165N6P2"/>
<dbReference type="OrthoDB" id="10047078at2759"/>
<dbReference type="Pfam" id="PF01053">
    <property type="entry name" value="Cys_Met_Meta_PP"/>
    <property type="match status" value="1"/>
</dbReference>
<dbReference type="Gene3D" id="3.90.1150.10">
    <property type="entry name" value="Aspartate Aminotransferase, domain 1"/>
    <property type="match status" value="1"/>
</dbReference>
<evidence type="ECO:0000256" key="3">
    <source>
        <dbReference type="RuleBase" id="RU362118"/>
    </source>
</evidence>
<dbReference type="InterPro" id="IPR000277">
    <property type="entry name" value="Cys/Met-Metab_PyrdxlP-dep_enz"/>
</dbReference>
<dbReference type="PANTHER" id="PTHR42699:SF1">
    <property type="entry name" value="CYSTATHIONINE GAMMA-SYNTHASE-RELATED"/>
    <property type="match status" value="1"/>
</dbReference>
<gene>
    <name evidence="4" type="ORF">EXIGLDRAFT_604714</name>
</gene>